<reference evidence="2" key="1">
    <citation type="journal article" date="2023" name="Microb. Genom.">
        <title>Mesoterricola silvestris gen. nov., sp. nov., Mesoterricola sediminis sp. nov., Geothrix oryzae sp. nov., Geothrix edaphica sp. nov., Geothrix rubra sp. nov., and Geothrix limicola sp. nov., six novel members of Acidobacteriota isolated from soils.</title>
        <authorList>
            <person name="Weisberg A.J."/>
            <person name="Pearce E."/>
            <person name="Kramer C.G."/>
            <person name="Chang J.H."/>
            <person name="Clarke C.R."/>
        </authorList>
    </citation>
    <scope>NUCLEOTIDE SEQUENCE</scope>
    <source>
        <strain evidence="2">ND06-05F</strain>
    </source>
</reference>
<feature type="region of interest" description="Disordered" evidence="1">
    <location>
        <begin position="97"/>
        <end position="185"/>
    </location>
</feature>
<dbReference type="EMBL" id="JARAWN010000404">
    <property type="protein sequence ID" value="MDX3135426.1"/>
    <property type="molecule type" value="Genomic_DNA"/>
</dbReference>
<evidence type="ECO:0000256" key="1">
    <source>
        <dbReference type="SAM" id="MobiDB-lite"/>
    </source>
</evidence>
<organism evidence="2 3">
    <name type="scientific">Streptomyces europaeiscabiei</name>
    <dbReference type="NCBI Taxonomy" id="146819"/>
    <lineage>
        <taxon>Bacteria</taxon>
        <taxon>Bacillati</taxon>
        <taxon>Actinomycetota</taxon>
        <taxon>Actinomycetes</taxon>
        <taxon>Kitasatosporales</taxon>
        <taxon>Streptomycetaceae</taxon>
        <taxon>Streptomyces</taxon>
    </lineage>
</organism>
<accession>A0AAJ2PY50</accession>
<dbReference type="RefSeq" id="WP_319697857.1">
    <property type="nucleotide sequence ID" value="NZ_JARAWN010000404.1"/>
</dbReference>
<dbReference type="AlphaFoldDB" id="A0AAJ2PY50"/>
<protein>
    <submittedName>
        <fullName evidence="2">Uncharacterized protein</fullName>
    </submittedName>
</protein>
<gene>
    <name evidence="2" type="ORF">PV367_37820</name>
</gene>
<sequence length="185" mass="18715">MGAQAREDGAVSGSEKSSATGSEETPATGAVRIGDDGRVEHDDGTERQAQDPVPAGEQAAAVTLADATVADMRAAARWTITATAAVGGPLLGGFPPAAIGRSTASATSRRPPAHWPWRRAVRRHPRHPARHPPPGPASAAPGPGSAAPGPASSARPGILRTRPGTRPHPARHTAVRDGGKRTGCG</sequence>
<feature type="compositionally biased region" description="Basic residues" evidence="1">
    <location>
        <begin position="163"/>
        <end position="173"/>
    </location>
</feature>
<dbReference type="Proteomes" id="UP001273589">
    <property type="component" value="Unassembled WGS sequence"/>
</dbReference>
<proteinExistence type="predicted"/>
<feature type="compositionally biased region" description="Low complexity" evidence="1">
    <location>
        <begin position="137"/>
        <end position="157"/>
    </location>
</feature>
<feature type="compositionally biased region" description="Basic and acidic residues" evidence="1">
    <location>
        <begin position="33"/>
        <end position="49"/>
    </location>
</feature>
<comment type="caution">
    <text evidence="2">The sequence shown here is derived from an EMBL/GenBank/DDBJ whole genome shotgun (WGS) entry which is preliminary data.</text>
</comment>
<name>A0AAJ2PY50_9ACTN</name>
<feature type="compositionally biased region" description="Polar residues" evidence="1">
    <location>
        <begin position="14"/>
        <end position="25"/>
    </location>
</feature>
<feature type="compositionally biased region" description="Basic and acidic residues" evidence="1">
    <location>
        <begin position="174"/>
        <end position="185"/>
    </location>
</feature>
<feature type="compositionally biased region" description="Basic residues" evidence="1">
    <location>
        <begin position="116"/>
        <end position="130"/>
    </location>
</feature>
<evidence type="ECO:0000313" key="3">
    <source>
        <dbReference type="Proteomes" id="UP001273589"/>
    </source>
</evidence>
<evidence type="ECO:0000313" key="2">
    <source>
        <dbReference type="EMBL" id="MDX3135426.1"/>
    </source>
</evidence>
<feature type="region of interest" description="Disordered" evidence="1">
    <location>
        <begin position="1"/>
        <end position="58"/>
    </location>
</feature>